<dbReference type="EMBL" id="JAPDRK010000025">
    <property type="protein sequence ID" value="KAJ9602629.1"/>
    <property type="molecule type" value="Genomic_DNA"/>
</dbReference>
<evidence type="ECO:0000313" key="4">
    <source>
        <dbReference type="Proteomes" id="UP001172673"/>
    </source>
</evidence>
<evidence type="ECO:0000256" key="2">
    <source>
        <dbReference type="SAM" id="MobiDB-lite"/>
    </source>
</evidence>
<organism evidence="3 4">
    <name type="scientific">Cladophialophora chaetospira</name>
    <dbReference type="NCBI Taxonomy" id="386627"/>
    <lineage>
        <taxon>Eukaryota</taxon>
        <taxon>Fungi</taxon>
        <taxon>Dikarya</taxon>
        <taxon>Ascomycota</taxon>
        <taxon>Pezizomycotina</taxon>
        <taxon>Eurotiomycetes</taxon>
        <taxon>Chaetothyriomycetidae</taxon>
        <taxon>Chaetothyriales</taxon>
        <taxon>Herpotrichiellaceae</taxon>
        <taxon>Cladophialophora</taxon>
    </lineage>
</organism>
<name>A0AA39CBW6_9EURO</name>
<accession>A0AA39CBW6</accession>
<feature type="compositionally biased region" description="Polar residues" evidence="2">
    <location>
        <begin position="1"/>
        <end position="13"/>
    </location>
</feature>
<keyword evidence="4" id="KW-1185">Reference proteome</keyword>
<evidence type="ECO:0000256" key="1">
    <source>
        <dbReference type="SAM" id="Coils"/>
    </source>
</evidence>
<sequence length="401" mass="46474">MADQHSQTESPASTAPVPGNRPKPKILPTGFDITHLRQDDDQEHYVQSWSFTTWEQFEFFVLEWPELAFKAVRRMNEKISAYLEECVYSKELRLLQEDIKCGNTSNPIQEGGNDTKQAELERQIVQVRATEEALQAAFVEMSRTDNPRNYDEETGISDGIVQTLGMRLNCKDDEIRYWKDLAQKRDENNSRNFLALQAKDALIKQLQESESSLRAKQEAMQVVERESKELKSKQASLLAREERHQSKVKKLNALENCRMQELKDLETREKALRPREEVIHVREEELKHWANAIGTEERNFQIPSQLSHVQSKEICACGQIRALAGRLMNHKTEQLQAKDRRVQAMFELVQVKEATIRAKEKEVQDLKRQLDLVHLNVPVSQYGTADLVRNLVAGEKRKRLE</sequence>
<reference evidence="3" key="1">
    <citation type="submission" date="2022-10" db="EMBL/GenBank/DDBJ databases">
        <title>Culturing micro-colonial fungi from biological soil crusts in the Mojave desert and describing Neophaeococcomyces mojavensis, and introducing the new genera and species Taxawa tesnikishii.</title>
        <authorList>
            <person name="Kurbessoian T."/>
            <person name="Stajich J.E."/>
        </authorList>
    </citation>
    <scope>NUCLEOTIDE SEQUENCE</scope>
    <source>
        <strain evidence="3">TK_41</strain>
    </source>
</reference>
<comment type="caution">
    <text evidence="3">The sequence shown here is derived from an EMBL/GenBank/DDBJ whole genome shotgun (WGS) entry which is preliminary data.</text>
</comment>
<dbReference type="Proteomes" id="UP001172673">
    <property type="component" value="Unassembled WGS sequence"/>
</dbReference>
<evidence type="ECO:0000313" key="3">
    <source>
        <dbReference type="EMBL" id="KAJ9602629.1"/>
    </source>
</evidence>
<feature type="coiled-coil region" evidence="1">
    <location>
        <begin position="349"/>
        <end position="376"/>
    </location>
</feature>
<proteinExistence type="predicted"/>
<protein>
    <submittedName>
        <fullName evidence="3">Uncharacterized protein</fullName>
    </submittedName>
</protein>
<feature type="region of interest" description="Disordered" evidence="2">
    <location>
        <begin position="1"/>
        <end position="27"/>
    </location>
</feature>
<keyword evidence="1" id="KW-0175">Coiled coil</keyword>
<gene>
    <name evidence="3" type="ORF">H2200_012822</name>
</gene>
<dbReference type="AlphaFoldDB" id="A0AA39CBW6"/>
<feature type="coiled-coil region" evidence="1">
    <location>
        <begin position="199"/>
        <end position="240"/>
    </location>
</feature>